<dbReference type="Pfam" id="PF00133">
    <property type="entry name" value="tRNA-synt_1"/>
    <property type="match status" value="2"/>
</dbReference>
<dbReference type="PROSITE" id="PS00178">
    <property type="entry name" value="AA_TRNA_LIGASE_I"/>
    <property type="match status" value="1"/>
</dbReference>
<evidence type="ECO:0000313" key="16">
    <source>
        <dbReference type="EMBL" id="CAL1145128.1"/>
    </source>
</evidence>
<dbReference type="EMBL" id="CAMXCT020001626">
    <property type="protein sequence ID" value="CAL1145128.1"/>
    <property type="molecule type" value="Genomic_DNA"/>
</dbReference>
<dbReference type="SUPFAM" id="SSF51206">
    <property type="entry name" value="cAMP-binding domain-like"/>
    <property type="match status" value="1"/>
</dbReference>
<keyword evidence="5 10" id="KW-0067">ATP-binding</keyword>
<keyword evidence="2 10" id="KW-0436">Ligase</keyword>
<dbReference type="AlphaFoldDB" id="A0A9P1CIT3"/>
<dbReference type="InterPro" id="IPR005821">
    <property type="entry name" value="Ion_trans_dom"/>
</dbReference>
<dbReference type="SUPFAM" id="SSF52374">
    <property type="entry name" value="Nucleotidylyl transferase"/>
    <property type="match status" value="2"/>
</dbReference>
<feature type="domain" description="Ion transport" evidence="14">
    <location>
        <begin position="329"/>
        <end position="570"/>
    </location>
</feature>
<feature type="domain" description="Aminoacyl-tRNA synthetase class Ia" evidence="13">
    <location>
        <begin position="838"/>
        <end position="962"/>
    </location>
</feature>
<evidence type="ECO:0000256" key="10">
    <source>
        <dbReference type="RuleBase" id="RU363035"/>
    </source>
</evidence>
<evidence type="ECO:0000313" key="17">
    <source>
        <dbReference type="EMBL" id="CAL4779065.1"/>
    </source>
</evidence>
<comment type="caution">
    <text evidence="15">The sequence shown here is derived from an EMBL/GenBank/DDBJ whole genome shotgun (WGS) entry which is preliminary data.</text>
</comment>
<evidence type="ECO:0000256" key="2">
    <source>
        <dbReference type="ARBA" id="ARBA00022598"/>
    </source>
</evidence>
<dbReference type="InterPro" id="IPR014729">
    <property type="entry name" value="Rossmann-like_a/b/a_fold"/>
</dbReference>
<evidence type="ECO:0000313" key="18">
    <source>
        <dbReference type="Proteomes" id="UP001152797"/>
    </source>
</evidence>
<dbReference type="SUPFAM" id="SSF81324">
    <property type="entry name" value="Voltage-gated potassium channels"/>
    <property type="match status" value="1"/>
</dbReference>
<keyword evidence="4 10" id="KW-0547">Nucleotide-binding</keyword>
<evidence type="ECO:0000256" key="5">
    <source>
        <dbReference type="ARBA" id="ARBA00022840"/>
    </source>
</evidence>
<dbReference type="InterPro" id="IPR009008">
    <property type="entry name" value="Val/Leu/Ile-tRNA-synth_edit"/>
</dbReference>
<keyword evidence="8 12" id="KW-0472">Membrane</keyword>
<dbReference type="Proteomes" id="UP001152797">
    <property type="component" value="Unassembled WGS sequence"/>
</dbReference>
<dbReference type="InterPro" id="IPR018490">
    <property type="entry name" value="cNMP-bd_dom_sf"/>
</dbReference>
<gene>
    <name evidence="15" type="ORF">C1SCF055_LOCUS18634</name>
</gene>
<reference evidence="16" key="2">
    <citation type="submission" date="2024-04" db="EMBL/GenBank/DDBJ databases">
        <authorList>
            <person name="Chen Y."/>
            <person name="Shah S."/>
            <person name="Dougan E. K."/>
            <person name="Thang M."/>
            <person name="Chan C."/>
        </authorList>
    </citation>
    <scope>NUCLEOTIDE SEQUENCE [LARGE SCALE GENOMIC DNA]</scope>
</reference>
<dbReference type="InterPro" id="IPR001412">
    <property type="entry name" value="aa-tRNA-synth_I_CS"/>
</dbReference>
<dbReference type="GO" id="GO:0006428">
    <property type="term" value="P:isoleucyl-tRNA aminoacylation"/>
    <property type="evidence" value="ECO:0007669"/>
    <property type="project" value="TreeGrafter"/>
</dbReference>
<keyword evidence="7 12" id="KW-1133">Transmembrane helix</keyword>
<proteinExistence type="inferred from homology"/>
<dbReference type="InterPro" id="IPR002300">
    <property type="entry name" value="aa-tRNA-synth_Ia"/>
</dbReference>
<dbReference type="OrthoDB" id="421226at2759"/>
<keyword evidence="9 10" id="KW-0030">Aminoacyl-tRNA synthetase</keyword>
<evidence type="ECO:0000256" key="3">
    <source>
        <dbReference type="ARBA" id="ARBA00022692"/>
    </source>
</evidence>
<dbReference type="EMBL" id="CAMXCT010001626">
    <property type="protein sequence ID" value="CAI3991753.1"/>
    <property type="molecule type" value="Genomic_DNA"/>
</dbReference>
<dbReference type="GO" id="GO:0005216">
    <property type="term" value="F:monoatomic ion channel activity"/>
    <property type="evidence" value="ECO:0007669"/>
    <property type="project" value="InterPro"/>
</dbReference>
<evidence type="ECO:0000256" key="4">
    <source>
        <dbReference type="ARBA" id="ARBA00022741"/>
    </source>
</evidence>
<comment type="similarity">
    <text evidence="10">Belongs to the class-I aminoacyl-tRNA synthetase family.</text>
</comment>
<dbReference type="Gene3D" id="3.40.50.620">
    <property type="entry name" value="HUPs"/>
    <property type="match status" value="2"/>
</dbReference>
<feature type="compositionally biased region" description="Basic and acidic residues" evidence="11">
    <location>
        <begin position="236"/>
        <end position="251"/>
    </location>
</feature>
<name>A0A9P1CIT3_9DINO</name>
<dbReference type="PANTHER" id="PTHR42765:SF1">
    <property type="entry name" value="ISOLEUCINE--TRNA LIGASE, MITOCHONDRIAL"/>
    <property type="match status" value="1"/>
</dbReference>
<evidence type="ECO:0000256" key="11">
    <source>
        <dbReference type="SAM" id="MobiDB-lite"/>
    </source>
</evidence>
<dbReference type="GO" id="GO:0004822">
    <property type="term" value="F:isoleucine-tRNA ligase activity"/>
    <property type="evidence" value="ECO:0007669"/>
    <property type="project" value="TreeGrafter"/>
</dbReference>
<protein>
    <submittedName>
        <fullName evidence="17">Isoleucine--tRNA ligase (Isoleucyl-tRN A synthetase) (IleRS)</fullName>
    </submittedName>
</protein>
<dbReference type="EMBL" id="CAMXCT030001626">
    <property type="protein sequence ID" value="CAL4779065.1"/>
    <property type="molecule type" value="Genomic_DNA"/>
</dbReference>
<dbReference type="Gene3D" id="3.90.740.10">
    <property type="entry name" value="Valyl/Leucyl/Isoleucyl-tRNA synthetase, editing domain"/>
    <property type="match status" value="1"/>
</dbReference>
<keyword evidence="3 12" id="KW-0812">Transmembrane</keyword>
<dbReference type="GO" id="GO:0005524">
    <property type="term" value="F:ATP binding"/>
    <property type="evidence" value="ECO:0007669"/>
    <property type="project" value="UniProtKB-KW"/>
</dbReference>
<evidence type="ECO:0000256" key="1">
    <source>
        <dbReference type="ARBA" id="ARBA00004141"/>
    </source>
</evidence>
<feature type="transmembrane region" description="Helical" evidence="12">
    <location>
        <begin position="474"/>
        <end position="495"/>
    </location>
</feature>
<dbReference type="InterPro" id="IPR014710">
    <property type="entry name" value="RmlC-like_jellyroll"/>
</dbReference>
<evidence type="ECO:0000259" key="14">
    <source>
        <dbReference type="Pfam" id="PF00520"/>
    </source>
</evidence>
<dbReference type="GO" id="GO:0032543">
    <property type="term" value="P:mitochondrial translation"/>
    <property type="evidence" value="ECO:0007669"/>
    <property type="project" value="TreeGrafter"/>
</dbReference>
<organism evidence="15">
    <name type="scientific">Cladocopium goreaui</name>
    <dbReference type="NCBI Taxonomy" id="2562237"/>
    <lineage>
        <taxon>Eukaryota</taxon>
        <taxon>Sar</taxon>
        <taxon>Alveolata</taxon>
        <taxon>Dinophyceae</taxon>
        <taxon>Suessiales</taxon>
        <taxon>Symbiodiniaceae</taxon>
        <taxon>Cladocopium</taxon>
    </lineage>
</organism>
<dbReference type="GO" id="GO:0005739">
    <property type="term" value="C:mitochondrion"/>
    <property type="evidence" value="ECO:0007669"/>
    <property type="project" value="TreeGrafter"/>
</dbReference>
<feature type="domain" description="Aminoacyl-tRNA synthetase class Ia" evidence="13">
    <location>
        <begin position="101"/>
        <end position="157"/>
    </location>
</feature>
<dbReference type="GO" id="GO:0016020">
    <property type="term" value="C:membrane"/>
    <property type="evidence" value="ECO:0007669"/>
    <property type="project" value="UniProtKB-SubCell"/>
</dbReference>
<evidence type="ECO:0000313" key="15">
    <source>
        <dbReference type="EMBL" id="CAI3991753.1"/>
    </source>
</evidence>
<evidence type="ECO:0000256" key="6">
    <source>
        <dbReference type="ARBA" id="ARBA00022917"/>
    </source>
</evidence>
<accession>A0A9P1CIT3</accession>
<evidence type="ECO:0000256" key="9">
    <source>
        <dbReference type="ARBA" id="ARBA00023146"/>
    </source>
</evidence>
<dbReference type="PANTHER" id="PTHR42765">
    <property type="entry name" value="SOLEUCYL-TRNA SYNTHETASE"/>
    <property type="match status" value="1"/>
</dbReference>
<dbReference type="SUPFAM" id="SSF50677">
    <property type="entry name" value="ValRS/IleRS/LeuRS editing domain"/>
    <property type="match status" value="1"/>
</dbReference>
<keyword evidence="18" id="KW-1185">Reference proteome</keyword>
<evidence type="ECO:0000256" key="7">
    <source>
        <dbReference type="ARBA" id="ARBA00022989"/>
    </source>
</evidence>
<evidence type="ECO:0000256" key="12">
    <source>
        <dbReference type="SAM" id="Phobius"/>
    </source>
</evidence>
<sequence>TVELQGRNRQLQLIVHKGRFFPRQRNALAAVASPNFGSCFWAPAGVGLFIGLAKKHGKSRRLVLCRAKDDGNSGDVYKDTVLLPSTKFSQRANAKKREPELQEFWDSEKIYERLQEMPNLNGSFTLHDGPPYANGSLHMGHALNKILKDIINKFKAVRCFPLAETSLLQESLQKALQDLAQCLRSSHEKSISKLQMLRETAQGGHENASEVQAVQLPNAAEESQRTTLHFVSAGEGSERSESPHRPSEGHSHKFSVQSFRPLPDKADFRIREDWSRQVAIATIHEHPRDMPTNTSRLRYMDGESEEELDCLSARLAPLMMTPQSRGRIAWDVLSAIFIACDAVLIPLQLLLDEGEGWAIINWILRVFWTSDLGMNFLRGFARPDGSVEMSPRRASVQYLKTWFALDFSIVCLDWLDLVDLESTDAARLGKSVKMIRFLKVARLIRLVRFSRMTELIGHLAAFFRSGMFPTIMGIFKIMTGMMIFWHLLACVWYRLGIDSETDANWIDRFGYSAKPIGHLYFISLHWALTLFIGTMEVTPVNYDERVLTVIALYFSFFLSAAVISSITSSMTKLDLLTVQRDSKLTALKQYLFDNNISPRLTLRIQRSVVMAIQEQERDVPEHKVELLNLAAESLKSDLHFERYMPLLAQHPLFGFLQFLAEDVMRRFCHTAISRISIAPSEVIISNDTNLEQTDMFFLESGTASYVSSYQGHITISSNSRFPWLCEPALWTHWTNIGACLAKTHCSLLRIDGLQFRQVAKTAAHPDFLPVIRTYSEKFIATLNEQEPEDLTDLHDYSDFDLETVLSSTREDTQTEMANSRRAAKVFLQKSKRKSWLGRATGHKIKYIPGWDCHGLPIELKVLQSLKSKDKKGLTPIKLREQAAKFAQETVKEQRTSFQRYGVWGDFDEPYLTLLPKYEAAQLRIFEEMVRGGHIYRGRKPVYWSPSTRTALAEAELEYPEDHVSPSIYVAFKCIELPEDFATFKDLELAVWTTTPWTIPANRAVAVNPDLKYSIVKAEWAESDRTRHLVVASGLVERLEGLLGATLTVEKECEGGALEGIKYEHPVSGIETPLVWSPSYTPELNTSFFGAFRLLVVPVSGVC</sequence>
<feature type="transmembrane region" description="Helical" evidence="12">
    <location>
        <begin position="546"/>
        <end position="566"/>
    </location>
</feature>
<feature type="transmembrane region" description="Helical" evidence="12">
    <location>
        <begin position="27"/>
        <end position="52"/>
    </location>
</feature>
<dbReference type="Gene3D" id="2.60.120.10">
    <property type="entry name" value="Jelly Rolls"/>
    <property type="match status" value="1"/>
</dbReference>
<keyword evidence="6 10" id="KW-0648">Protein biosynthesis</keyword>
<evidence type="ECO:0000259" key="13">
    <source>
        <dbReference type="Pfam" id="PF00133"/>
    </source>
</evidence>
<dbReference type="Pfam" id="PF00520">
    <property type="entry name" value="Ion_trans"/>
    <property type="match status" value="1"/>
</dbReference>
<dbReference type="GO" id="GO:0002161">
    <property type="term" value="F:aminoacyl-tRNA deacylase activity"/>
    <property type="evidence" value="ECO:0007669"/>
    <property type="project" value="InterPro"/>
</dbReference>
<dbReference type="Gene3D" id="1.10.287.70">
    <property type="match status" value="1"/>
</dbReference>
<feature type="transmembrane region" description="Helical" evidence="12">
    <location>
        <begin position="515"/>
        <end position="534"/>
    </location>
</feature>
<feature type="region of interest" description="Disordered" evidence="11">
    <location>
        <begin position="232"/>
        <end position="256"/>
    </location>
</feature>
<comment type="subcellular location">
    <subcellularLocation>
        <location evidence="1">Membrane</location>
        <topology evidence="1">Multi-pass membrane protein</topology>
    </subcellularLocation>
</comment>
<dbReference type="InterPro" id="IPR050081">
    <property type="entry name" value="Ile-tRNA_ligase"/>
</dbReference>
<evidence type="ECO:0000256" key="8">
    <source>
        <dbReference type="ARBA" id="ARBA00023136"/>
    </source>
</evidence>
<feature type="non-terminal residue" evidence="15">
    <location>
        <position position="1"/>
    </location>
</feature>
<reference evidence="15" key="1">
    <citation type="submission" date="2022-10" db="EMBL/GenBank/DDBJ databases">
        <authorList>
            <person name="Chen Y."/>
            <person name="Dougan E. K."/>
            <person name="Chan C."/>
            <person name="Rhodes N."/>
            <person name="Thang M."/>
        </authorList>
    </citation>
    <scope>NUCLEOTIDE SEQUENCE</scope>
</reference>